<comment type="caution">
    <text evidence="1">The sequence shown here is derived from an EMBL/GenBank/DDBJ whole genome shotgun (WGS) entry which is preliminary data.</text>
</comment>
<protein>
    <submittedName>
        <fullName evidence="1">Uncharacterized protein</fullName>
    </submittedName>
</protein>
<organism evidence="1 2">
    <name type="scientific">Mycena albidolilacea</name>
    <dbReference type="NCBI Taxonomy" id="1033008"/>
    <lineage>
        <taxon>Eukaryota</taxon>
        <taxon>Fungi</taxon>
        <taxon>Dikarya</taxon>
        <taxon>Basidiomycota</taxon>
        <taxon>Agaricomycotina</taxon>
        <taxon>Agaricomycetes</taxon>
        <taxon>Agaricomycetidae</taxon>
        <taxon>Agaricales</taxon>
        <taxon>Marasmiineae</taxon>
        <taxon>Mycenaceae</taxon>
        <taxon>Mycena</taxon>
    </lineage>
</organism>
<dbReference type="Proteomes" id="UP001218218">
    <property type="component" value="Unassembled WGS sequence"/>
</dbReference>
<dbReference type="EMBL" id="JARIHO010000001">
    <property type="protein sequence ID" value="KAJ7367525.1"/>
    <property type="molecule type" value="Genomic_DNA"/>
</dbReference>
<reference evidence="1" key="1">
    <citation type="submission" date="2023-03" db="EMBL/GenBank/DDBJ databases">
        <title>Massive genome expansion in bonnet fungi (Mycena s.s.) driven by repeated elements and novel gene families across ecological guilds.</title>
        <authorList>
            <consortium name="Lawrence Berkeley National Laboratory"/>
            <person name="Harder C.B."/>
            <person name="Miyauchi S."/>
            <person name="Viragh M."/>
            <person name="Kuo A."/>
            <person name="Thoen E."/>
            <person name="Andreopoulos B."/>
            <person name="Lu D."/>
            <person name="Skrede I."/>
            <person name="Drula E."/>
            <person name="Henrissat B."/>
            <person name="Morin E."/>
            <person name="Kohler A."/>
            <person name="Barry K."/>
            <person name="LaButti K."/>
            <person name="Morin E."/>
            <person name="Salamov A."/>
            <person name="Lipzen A."/>
            <person name="Mereny Z."/>
            <person name="Hegedus B."/>
            <person name="Baldrian P."/>
            <person name="Stursova M."/>
            <person name="Weitz H."/>
            <person name="Taylor A."/>
            <person name="Grigoriev I.V."/>
            <person name="Nagy L.G."/>
            <person name="Martin F."/>
            <person name="Kauserud H."/>
        </authorList>
    </citation>
    <scope>NUCLEOTIDE SEQUENCE</scope>
    <source>
        <strain evidence="1">CBHHK002</strain>
    </source>
</reference>
<evidence type="ECO:0000313" key="1">
    <source>
        <dbReference type="EMBL" id="KAJ7367525.1"/>
    </source>
</evidence>
<evidence type="ECO:0000313" key="2">
    <source>
        <dbReference type="Proteomes" id="UP001218218"/>
    </source>
</evidence>
<proteinExistence type="predicted"/>
<gene>
    <name evidence="1" type="ORF">DFH08DRAFT_897</name>
</gene>
<keyword evidence="2" id="KW-1185">Reference proteome</keyword>
<accession>A0AAD7F6A6</accession>
<name>A0AAD7F6A6_9AGAR</name>
<dbReference type="AlphaFoldDB" id="A0AAD7F6A6"/>
<sequence>MEAFHTISDSSTGPQCTSTRDEARFTASQTRCVFCGYFPLIPPEFTPLLCEFFAKDASDEFRDFFQILGVLNDNHLQIILGIEREEIKEFLRSYVPNQLSHFGLAALTRRLDKFVAEHPWAPRSFTLIPRKGSSFEVFLRKNTTSLNQVAHSMRFTADEYQLLQTQIKQYIPYLDTHRDFEDQNSEQMRDLVQKILDDLPVFNRYENQWPIQVILKRIFDNRSIYDASNCATNCATNSQYSVERTPRHECIQFRPLQLQHQHRCPGLTQYRTYGGPHSVSPMAKTLLSFLNLDEELAPALWFLGVRSDVDFEKVKRLNSKRKKELVEQVDCLHLTSFQRLILSVMFER</sequence>